<evidence type="ECO:0000256" key="1">
    <source>
        <dbReference type="SAM" id="MobiDB-lite"/>
    </source>
</evidence>
<proteinExistence type="predicted"/>
<comment type="caution">
    <text evidence="2">The sequence shown here is derived from an EMBL/GenBank/DDBJ whole genome shotgun (WGS) entry which is preliminary data.</text>
</comment>
<keyword evidence="3" id="KW-1185">Reference proteome</keyword>
<protein>
    <submittedName>
        <fullName evidence="2">Uncharacterized protein</fullName>
    </submittedName>
</protein>
<feature type="region of interest" description="Disordered" evidence="1">
    <location>
        <begin position="1"/>
        <end position="24"/>
    </location>
</feature>
<evidence type="ECO:0000313" key="2">
    <source>
        <dbReference type="EMBL" id="MCD7471094.1"/>
    </source>
</evidence>
<evidence type="ECO:0000313" key="3">
    <source>
        <dbReference type="Proteomes" id="UP000823775"/>
    </source>
</evidence>
<sequence length="61" mass="6767">MEELMNGENNEGGNHNSKADDGLINQQDMKDVELDEGKAAIHKGKCPMSKIHKLKMLTAEE</sequence>
<dbReference type="EMBL" id="JACEIK010001644">
    <property type="protein sequence ID" value="MCD7471094.1"/>
    <property type="molecule type" value="Genomic_DNA"/>
</dbReference>
<feature type="non-terminal residue" evidence="2">
    <location>
        <position position="61"/>
    </location>
</feature>
<feature type="compositionally biased region" description="Low complexity" evidence="1">
    <location>
        <begin position="1"/>
        <end position="14"/>
    </location>
</feature>
<accession>A0ABS8TJL7</accession>
<gene>
    <name evidence="2" type="ORF">HAX54_011378</name>
</gene>
<name>A0ABS8TJL7_DATST</name>
<organism evidence="2 3">
    <name type="scientific">Datura stramonium</name>
    <name type="common">Jimsonweed</name>
    <name type="synonym">Common thornapple</name>
    <dbReference type="NCBI Taxonomy" id="4076"/>
    <lineage>
        <taxon>Eukaryota</taxon>
        <taxon>Viridiplantae</taxon>
        <taxon>Streptophyta</taxon>
        <taxon>Embryophyta</taxon>
        <taxon>Tracheophyta</taxon>
        <taxon>Spermatophyta</taxon>
        <taxon>Magnoliopsida</taxon>
        <taxon>eudicotyledons</taxon>
        <taxon>Gunneridae</taxon>
        <taxon>Pentapetalae</taxon>
        <taxon>asterids</taxon>
        <taxon>lamiids</taxon>
        <taxon>Solanales</taxon>
        <taxon>Solanaceae</taxon>
        <taxon>Solanoideae</taxon>
        <taxon>Datureae</taxon>
        <taxon>Datura</taxon>
    </lineage>
</organism>
<dbReference type="Proteomes" id="UP000823775">
    <property type="component" value="Unassembled WGS sequence"/>
</dbReference>
<reference evidence="2 3" key="1">
    <citation type="journal article" date="2021" name="BMC Genomics">
        <title>Datura genome reveals duplications of psychoactive alkaloid biosynthetic genes and high mutation rate following tissue culture.</title>
        <authorList>
            <person name="Rajewski A."/>
            <person name="Carter-House D."/>
            <person name="Stajich J."/>
            <person name="Litt A."/>
        </authorList>
    </citation>
    <scope>NUCLEOTIDE SEQUENCE [LARGE SCALE GENOMIC DNA]</scope>
    <source>
        <strain evidence="2">AR-01</strain>
    </source>
</reference>